<evidence type="ECO:0000313" key="3">
    <source>
        <dbReference type="Proteomes" id="UP001222027"/>
    </source>
</evidence>
<feature type="region of interest" description="Disordered" evidence="1">
    <location>
        <begin position="1"/>
        <end position="84"/>
    </location>
</feature>
<dbReference type="EMBL" id="JAQQAF010000005">
    <property type="protein sequence ID" value="KAJ8485240.1"/>
    <property type="molecule type" value="Genomic_DNA"/>
</dbReference>
<comment type="caution">
    <text evidence="2">The sequence shown here is derived from an EMBL/GenBank/DDBJ whole genome shotgun (WGS) entry which is preliminary data.</text>
</comment>
<feature type="compositionally biased region" description="Basic residues" evidence="1">
    <location>
        <begin position="27"/>
        <end position="37"/>
    </location>
</feature>
<sequence length="145" mass="15867">MGRKPSSMQCIRGATTDALTGNSKDAGRKRRCSKRKAMAMPMRPSSLWSTACTTPVNPLRPSSPFAMESPSKVGSDSKSSDFQYQHLSPKMSAAAAADIDRHDNGLSSCDLRTVMPIKEMEMELPLFSMTGFWDLDMLLGADDGW</sequence>
<gene>
    <name evidence="2" type="ORF">OPV22_017725</name>
</gene>
<evidence type="ECO:0000256" key="1">
    <source>
        <dbReference type="SAM" id="MobiDB-lite"/>
    </source>
</evidence>
<evidence type="ECO:0000313" key="2">
    <source>
        <dbReference type="EMBL" id="KAJ8485240.1"/>
    </source>
</evidence>
<name>A0AAV8QUC1_ENSVE</name>
<accession>A0AAV8QUC1</accession>
<reference evidence="2 3" key="1">
    <citation type="submission" date="2022-12" db="EMBL/GenBank/DDBJ databases">
        <title>Chromosome-scale assembly of the Ensete ventricosum genome.</title>
        <authorList>
            <person name="Dussert Y."/>
            <person name="Stocks J."/>
            <person name="Wendawek A."/>
            <person name="Woldeyes F."/>
            <person name="Nichols R.A."/>
            <person name="Borrell J.S."/>
        </authorList>
    </citation>
    <scope>NUCLEOTIDE SEQUENCE [LARGE SCALE GENOMIC DNA]</scope>
    <source>
        <strain evidence="3">cv. Maze</strain>
        <tissue evidence="2">Seeds</tissue>
    </source>
</reference>
<dbReference type="Proteomes" id="UP001222027">
    <property type="component" value="Unassembled WGS sequence"/>
</dbReference>
<feature type="compositionally biased region" description="Polar residues" evidence="1">
    <location>
        <begin position="46"/>
        <end position="56"/>
    </location>
</feature>
<organism evidence="2 3">
    <name type="scientific">Ensete ventricosum</name>
    <name type="common">Abyssinian banana</name>
    <name type="synonym">Musa ensete</name>
    <dbReference type="NCBI Taxonomy" id="4639"/>
    <lineage>
        <taxon>Eukaryota</taxon>
        <taxon>Viridiplantae</taxon>
        <taxon>Streptophyta</taxon>
        <taxon>Embryophyta</taxon>
        <taxon>Tracheophyta</taxon>
        <taxon>Spermatophyta</taxon>
        <taxon>Magnoliopsida</taxon>
        <taxon>Liliopsida</taxon>
        <taxon>Zingiberales</taxon>
        <taxon>Musaceae</taxon>
        <taxon>Ensete</taxon>
    </lineage>
</organism>
<dbReference type="AlphaFoldDB" id="A0AAV8QUC1"/>
<keyword evidence="3" id="KW-1185">Reference proteome</keyword>
<protein>
    <submittedName>
        <fullName evidence="2">Uncharacterized protein</fullName>
    </submittedName>
</protein>
<proteinExistence type="predicted"/>
<feature type="compositionally biased region" description="Low complexity" evidence="1">
    <location>
        <begin position="69"/>
        <end position="81"/>
    </location>
</feature>